<accession>A0AA39JU97</accession>
<dbReference type="PANTHER" id="PTHR33096:SF1">
    <property type="entry name" value="CXC1-LIKE CYSTEINE CLUSTER ASSOCIATED WITH KDZ TRANSPOSASES DOMAIN-CONTAINING PROTEIN"/>
    <property type="match status" value="1"/>
</dbReference>
<feature type="compositionally biased region" description="Basic and acidic residues" evidence="1">
    <location>
        <begin position="785"/>
        <end position="802"/>
    </location>
</feature>
<comment type="caution">
    <text evidence="2">The sequence shown here is derived from an EMBL/GenBank/DDBJ whole genome shotgun (WGS) entry which is preliminary data.</text>
</comment>
<protein>
    <recommendedName>
        <fullName evidence="4">CxC1-like cysteine cluster associated with KDZ transposases domain-containing protein</fullName>
    </recommendedName>
</protein>
<dbReference type="InterPro" id="IPR040521">
    <property type="entry name" value="KDZ"/>
</dbReference>
<dbReference type="AlphaFoldDB" id="A0AA39JU97"/>
<keyword evidence="3" id="KW-1185">Reference proteome</keyword>
<name>A0AA39JU97_9AGAR</name>
<dbReference type="PANTHER" id="PTHR33096">
    <property type="entry name" value="CXC2 DOMAIN-CONTAINING PROTEIN"/>
    <property type="match status" value="1"/>
</dbReference>
<sequence length="827" mass="94454">MKTGSADGRVTIRQLGVGRHKPHREVLTPAQIRKQKEGEFQEQTQRIVGKPDSCSYPPLLSSASKEMTREELQQLHNLHSLPVEADDGWEDDGTRFEGIFAGEEQMDISNAGGEFIDVLNEVAREWEGQNAGKRRAHDRFRQGLIPCAAIAHAAAVSTRTLEVFRRTQLHSPHLSTQAFIRMLCDLHQCPYRSYFATQFTVAFDVYCSILCEVERDEADHRIKNACPCCMYELEGEMKLTYRLLFCMDGNDSLKRILQRNTDDSNGKDADRESSPCSDRWKNMINNMTSKAWGIFDETGVFVALCRHGFVLITADMVRSGELVKYPLAIVEHLLKTLGADLGGGYDIGCKFGTTLSRSPLSSLASEKWYKSLVSGFHGHAHCRLCQTTHLTTYCPGVGCEDLEGCKRLFSKTEQMMDETDTYESLSHFLCNNYRQALDILQDQHALQHTMAQQGIDSEEVFHWWLAEERDYLTKLQGEPVEETLQMEYFEKLVSLFQSQAKLDQARAVWTVDTPETLTGPIRDRTQSIENARRHAQEKCDHLLDEVHILISKLQIVRRWMPGMAEWQEVGDMVCRRRYRHAVDALEALVVVRLFKLTKMNMSETGYKQCKHIAKALQARSQAVRTAHLPLVDTPPPPQLTWDDVVHYAFLSDFDLLRESHTNVRDKPWAKPVGRLTMDQYFKIQRAKEEIDRLNVEIRRLTTYIQDEDRFLCKKIEEYSTTDPRTAFQIDKHRRSHARFNDRHIRHLVHLASEPGFTGTITPGVRLGMQPSEGIDAASALSSDRGSLHKNEEGWGEALKDDDVGPGDEEDDEELGRQLMAMARVSDD</sequence>
<dbReference type="Proteomes" id="UP001175226">
    <property type="component" value="Unassembled WGS sequence"/>
</dbReference>
<feature type="region of interest" description="Disordered" evidence="1">
    <location>
        <begin position="779"/>
        <end position="812"/>
    </location>
</feature>
<feature type="compositionally biased region" description="Acidic residues" evidence="1">
    <location>
        <begin position="803"/>
        <end position="812"/>
    </location>
</feature>
<organism evidence="2 3">
    <name type="scientific">Armillaria borealis</name>
    <dbReference type="NCBI Taxonomy" id="47425"/>
    <lineage>
        <taxon>Eukaryota</taxon>
        <taxon>Fungi</taxon>
        <taxon>Dikarya</taxon>
        <taxon>Basidiomycota</taxon>
        <taxon>Agaricomycotina</taxon>
        <taxon>Agaricomycetes</taxon>
        <taxon>Agaricomycetidae</taxon>
        <taxon>Agaricales</taxon>
        <taxon>Marasmiineae</taxon>
        <taxon>Physalacriaceae</taxon>
        <taxon>Armillaria</taxon>
    </lineage>
</organism>
<evidence type="ECO:0008006" key="4">
    <source>
        <dbReference type="Google" id="ProtNLM"/>
    </source>
</evidence>
<reference evidence="2" key="1">
    <citation type="submission" date="2023-06" db="EMBL/GenBank/DDBJ databases">
        <authorList>
            <consortium name="Lawrence Berkeley National Laboratory"/>
            <person name="Ahrendt S."/>
            <person name="Sahu N."/>
            <person name="Indic B."/>
            <person name="Wong-Bajracharya J."/>
            <person name="Merenyi Z."/>
            <person name="Ke H.-M."/>
            <person name="Monk M."/>
            <person name="Kocsube S."/>
            <person name="Drula E."/>
            <person name="Lipzen A."/>
            <person name="Balint B."/>
            <person name="Henrissat B."/>
            <person name="Andreopoulos B."/>
            <person name="Martin F.M."/>
            <person name="Harder C.B."/>
            <person name="Rigling D."/>
            <person name="Ford K.L."/>
            <person name="Foster G.D."/>
            <person name="Pangilinan J."/>
            <person name="Papanicolaou A."/>
            <person name="Barry K."/>
            <person name="LaButti K."/>
            <person name="Viragh M."/>
            <person name="Koriabine M."/>
            <person name="Yan M."/>
            <person name="Riley R."/>
            <person name="Champramary S."/>
            <person name="Plett K.L."/>
            <person name="Tsai I.J."/>
            <person name="Slot J."/>
            <person name="Sipos G."/>
            <person name="Plett J."/>
            <person name="Nagy L.G."/>
            <person name="Grigoriev I.V."/>
        </authorList>
    </citation>
    <scope>NUCLEOTIDE SEQUENCE</scope>
    <source>
        <strain evidence="2">FPL87.14</strain>
    </source>
</reference>
<proteinExistence type="predicted"/>
<dbReference type="EMBL" id="JAUEPT010000010">
    <property type="protein sequence ID" value="KAK0447956.1"/>
    <property type="molecule type" value="Genomic_DNA"/>
</dbReference>
<evidence type="ECO:0000313" key="3">
    <source>
        <dbReference type="Proteomes" id="UP001175226"/>
    </source>
</evidence>
<evidence type="ECO:0000313" key="2">
    <source>
        <dbReference type="EMBL" id="KAK0447956.1"/>
    </source>
</evidence>
<dbReference type="Pfam" id="PF18758">
    <property type="entry name" value="KDZ"/>
    <property type="match status" value="1"/>
</dbReference>
<gene>
    <name evidence="2" type="ORF">EV421DRAFT_1889433</name>
</gene>
<evidence type="ECO:0000256" key="1">
    <source>
        <dbReference type="SAM" id="MobiDB-lite"/>
    </source>
</evidence>